<sequence length="125" mass="13844">MTDRSIELDERRGMAAQKATNLRRRRAEVEAQHAALAARQQALEANLFAAEAATWPEAAARARYLLERFAASFACEDPRLQSMIAAVLADFARLSATTEPDGRDVKANLPDQGDPHEQRSQAREP</sequence>
<dbReference type="EMBL" id="CP001349">
    <property type="protein sequence ID" value="ACL55867.1"/>
    <property type="molecule type" value="Genomic_DNA"/>
</dbReference>
<feature type="compositionally biased region" description="Basic and acidic residues" evidence="2">
    <location>
        <begin position="113"/>
        <end position="125"/>
    </location>
</feature>
<feature type="region of interest" description="Disordered" evidence="2">
    <location>
        <begin position="97"/>
        <end position="125"/>
    </location>
</feature>
<proteinExistence type="predicted"/>
<dbReference type="HOGENOM" id="CLU_162606_0_0_5"/>
<dbReference type="Proteomes" id="UP000008207">
    <property type="component" value="Chromosome"/>
</dbReference>
<dbReference type="STRING" id="460265.Mnod_0839"/>
<dbReference type="AlphaFoldDB" id="B8IGG7"/>
<evidence type="ECO:0000256" key="2">
    <source>
        <dbReference type="SAM" id="MobiDB-lite"/>
    </source>
</evidence>
<dbReference type="eggNOG" id="ENOG50331SC">
    <property type="taxonomic scope" value="Bacteria"/>
</dbReference>
<dbReference type="RefSeq" id="WP_015927571.1">
    <property type="nucleotide sequence ID" value="NC_011894.1"/>
</dbReference>
<dbReference type="KEGG" id="mno:Mnod_0839"/>
<accession>B8IGG7</accession>
<evidence type="ECO:0000313" key="4">
    <source>
        <dbReference type="Proteomes" id="UP000008207"/>
    </source>
</evidence>
<organism evidence="3 4">
    <name type="scientific">Methylobacterium nodulans (strain LMG 21967 / CNCM I-2342 / ORS 2060)</name>
    <dbReference type="NCBI Taxonomy" id="460265"/>
    <lineage>
        <taxon>Bacteria</taxon>
        <taxon>Pseudomonadati</taxon>
        <taxon>Pseudomonadota</taxon>
        <taxon>Alphaproteobacteria</taxon>
        <taxon>Hyphomicrobiales</taxon>
        <taxon>Methylobacteriaceae</taxon>
        <taxon>Methylobacterium</taxon>
    </lineage>
</organism>
<keyword evidence="4" id="KW-1185">Reference proteome</keyword>
<name>B8IGG7_METNO</name>
<reference evidence="3 4" key="1">
    <citation type="submission" date="2009-01" db="EMBL/GenBank/DDBJ databases">
        <title>Complete sequence of chromosome of Methylobacterium nodulans ORS 2060.</title>
        <authorList>
            <consortium name="US DOE Joint Genome Institute"/>
            <person name="Lucas S."/>
            <person name="Copeland A."/>
            <person name="Lapidus A."/>
            <person name="Glavina del Rio T."/>
            <person name="Dalin E."/>
            <person name="Tice H."/>
            <person name="Bruce D."/>
            <person name="Goodwin L."/>
            <person name="Pitluck S."/>
            <person name="Sims D."/>
            <person name="Brettin T."/>
            <person name="Detter J.C."/>
            <person name="Han C."/>
            <person name="Larimer F."/>
            <person name="Land M."/>
            <person name="Hauser L."/>
            <person name="Kyrpides N."/>
            <person name="Ivanova N."/>
            <person name="Marx C.J."/>
            <person name="Richardson P."/>
        </authorList>
    </citation>
    <scope>NUCLEOTIDE SEQUENCE [LARGE SCALE GENOMIC DNA]</scope>
    <source>
        <strain evidence="4">LMG 21967 / CNCM I-2342 / ORS 2060</strain>
    </source>
</reference>
<gene>
    <name evidence="3" type="ordered locus">Mnod_0839</name>
</gene>
<protein>
    <submittedName>
        <fullName evidence="3">Uncharacterized protein</fullName>
    </submittedName>
</protein>
<keyword evidence="1" id="KW-0175">Coiled coil</keyword>
<evidence type="ECO:0000256" key="1">
    <source>
        <dbReference type="SAM" id="Coils"/>
    </source>
</evidence>
<feature type="coiled-coil region" evidence="1">
    <location>
        <begin position="19"/>
        <end position="46"/>
    </location>
</feature>
<evidence type="ECO:0000313" key="3">
    <source>
        <dbReference type="EMBL" id="ACL55867.1"/>
    </source>
</evidence>